<dbReference type="SMART" id="SM00636">
    <property type="entry name" value="Glyco_18"/>
    <property type="match status" value="1"/>
</dbReference>
<sequence length="1126" mass="125669">MNKKPVFYDSSGKRRRRFALAIVAFFALLFLAIATLFATVAIPSIGQNLPFSIGRAPIKAQPNGITSHTRINFHRALSRIGLVKTPPKPLKDTLSMAFYTPWDDASIASLSRHINDIDWLSPGWLSVTGADHHWTEFPDPQGHAIINNAKQKPKILPMVQNVSNGEWDGKNAAILMRDPAARLQFLNNIEKFLVKNQADGAVFDFESLNKQTLPFYLQLLKETHDRFSAHHWILTVAVPVADEAWNLSAVANVSDKLILMAYDEHYPEGEPGAIASNDWFLDVVEQATQNLPPEKVIVALGSYAYNWKKGSDTDAISIEQAWLTAHESGTVPVFDKETGNTHFSYSEAGILHDVWMLDAVSFYNQTKMSHHLGFNALALWRLGSEDPSLWNIFGKGHLIHNGANDTAIVADPVKALSHIPAGTEVDIEGTGEVLRVASRPVAGERQIDLDKEGLITDERFSSIPLPYAIERAGYRPGMIALTFDDGPDQKWTPKILDILKKEHAPATFFIIGENALTNRNLLLREIKEGHEVGNHTYTHPNLGMASANSTIIEVNATQRLFQAFTGHSLRLFRAPFFGDAEPTTADEIDPVYAAQKLGYLSVGLHVDPNDWQRPKKDEIIERVMEQVKQATSQHSAQIVLLHDSGGDRTQTIAALPDIIHQLRANGYKLVLVSDLINLKRDDAMPPLSPVERVSARWNFALFSCLGASVIALRWIFAIAITLGILRALFLSAFSIIQARKENRLIFPPIDPDRTISVLIPAFNEEAVIEASIRRVLASAEVNNIEVIVIDDGSTDNSSQIVESQFADDPRVQLIRLSNGGKARALNHGVQKAKGEIIIALDADTHFEPRTIARLTRWFSDPKLGAVAGNAKVGNRINLITRWQALEYITAQNLERRATVLLNAMTVVPGAVGAWRAETLRQVGGFPDQTLAEDQDLTIIIQEHDWAVRYDPYAVAWTEAPETIRALARQRFRWAFGTLQCLWKHWSIIKNRRPKGLAYIGLPQSLIFQIGFATISPIIDLALVISIMATVFAVYQHGWVQQGDDLQKMAAYWSVFTLIDLMSGVVAFALERKEKWSLLWLLIPQRIGYRQIMYYVVIKALTQAIRGPKVGWDKLERSGHVQTESNK</sequence>
<keyword evidence="8" id="KW-0812">Transmembrane</keyword>
<organism evidence="11 12">
    <name type="scientific">Zymomonas mobilis subsp. mobilis (strain ATCC 10988 / DSM 424 / LMG 404 / NCIMB 8938 / NRRL B-806 / ZM1)</name>
    <dbReference type="NCBI Taxonomy" id="555217"/>
    <lineage>
        <taxon>Bacteria</taxon>
        <taxon>Pseudomonadati</taxon>
        <taxon>Pseudomonadota</taxon>
        <taxon>Alphaproteobacteria</taxon>
        <taxon>Sphingomonadales</taxon>
        <taxon>Zymomonadaceae</taxon>
        <taxon>Zymomonas</taxon>
    </lineage>
</organism>
<dbReference type="PANTHER" id="PTHR43630:SF1">
    <property type="entry name" value="POLY-BETA-1,6-N-ACETYL-D-GLUCOSAMINE SYNTHASE"/>
    <property type="match status" value="1"/>
</dbReference>
<protein>
    <recommendedName>
        <fullName evidence="4">Chitooligosaccharide deacetylase</fullName>
    </recommendedName>
    <alternativeName>
        <fullName evidence="7">Nodulation protein B</fullName>
    </alternativeName>
</protein>
<dbReference type="PANTHER" id="PTHR43630">
    <property type="entry name" value="POLY-BETA-1,6-N-ACETYL-D-GLUCOSAMINE SYNTHASE"/>
    <property type="match status" value="1"/>
</dbReference>
<dbReference type="eggNOG" id="COG0726">
    <property type="taxonomic scope" value="Bacteria"/>
</dbReference>
<feature type="transmembrane region" description="Helical" evidence="8">
    <location>
        <begin position="1017"/>
        <end position="1037"/>
    </location>
</feature>
<dbReference type="eggNOG" id="COG1215">
    <property type="taxonomic scope" value="Bacteria"/>
</dbReference>
<evidence type="ECO:0000256" key="8">
    <source>
        <dbReference type="SAM" id="Phobius"/>
    </source>
</evidence>
<comment type="function">
    <text evidence="1">Is involved in generating a small heat-stable compound (Nod), an acylated oligomer of N-acetylglucosamine, that stimulates mitosis in various plant protoplasts.</text>
</comment>
<evidence type="ECO:0000313" key="12">
    <source>
        <dbReference type="Proteomes" id="UP000001494"/>
    </source>
</evidence>
<keyword evidence="8" id="KW-1133">Transmembrane helix</keyword>
<feature type="transmembrane region" description="Helical" evidence="8">
    <location>
        <begin position="714"/>
        <end position="736"/>
    </location>
</feature>
<comment type="similarity">
    <text evidence="3">Belongs to the polysaccharide deacetylase family.</text>
</comment>
<dbReference type="InterPro" id="IPR001223">
    <property type="entry name" value="Glyco_hydro18_cat"/>
</dbReference>
<dbReference type="SUPFAM" id="SSF53448">
    <property type="entry name" value="Nucleotide-diphospho-sugar transferases"/>
    <property type="match status" value="1"/>
</dbReference>
<dbReference type="Pfam" id="PF00535">
    <property type="entry name" value="Glycos_transf_2"/>
    <property type="match status" value="1"/>
</dbReference>
<feature type="domain" description="GH18" evidence="10">
    <location>
        <begin position="93"/>
        <end position="400"/>
    </location>
</feature>
<dbReference type="Pfam" id="PF00704">
    <property type="entry name" value="Glyco_hydro_18"/>
    <property type="match status" value="1"/>
</dbReference>
<evidence type="ECO:0000256" key="1">
    <source>
        <dbReference type="ARBA" id="ARBA00003236"/>
    </source>
</evidence>
<dbReference type="Proteomes" id="UP000001494">
    <property type="component" value="Chromosome"/>
</dbReference>
<dbReference type="InterPro" id="IPR011330">
    <property type="entry name" value="Glyco_hydro/deAcase_b/a-brl"/>
</dbReference>
<dbReference type="HOGENOM" id="CLU_009182_0_0_5"/>
<dbReference type="GO" id="GO:0008061">
    <property type="term" value="F:chitin binding"/>
    <property type="evidence" value="ECO:0007669"/>
    <property type="project" value="InterPro"/>
</dbReference>
<dbReference type="Gene3D" id="3.10.50.10">
    <property type="match status" value="1"/>
</dbReference>
<comment type="similarity">
    <text evidence="2">Belongs to the glycosyltransferase 2 family.</text>
</comment>
<evidence type="ECO:0000256" key="4">
    <source>
        <dbReference type="ARBA" id="ARBA00020071"/>
    </source>
</evidence>
<feature type="transmembrane region" description="Helical" evidence="8">
    <location>
        <begin position="1049"/>
        <end position="1069"/>
    </location>
</feature>
<dbReference type="CDD" id="cd06549">
    <property type="entry name" value="GH18_trifunctional"/>
    <property type="match status" value="1"/>
</dbReference>
<dbReference type="PROSITE" id="PS51677">
    <property type="entry name" value="NODB"/>
    <property type="match status" value="1"/>
</dbReference>
<accession>A0A0H3FYW6</accession>
<dbReference type="InterPro" id="IPR029070">
    <property type="entry name" value="Chitinase_insertion_sf"/>
</dbReference>
<dbReference type="OrthoDB" id="276604at2"/>
<keyword evidence="6" id="KW-0808">Transferase</keyword>
<dbReference type="CDD" id="cd10962">
    <property type="entry name" value="CE4_GT2-like"/>
    <property type="match status" value="1"/>
</dbReference>
<name>A0A0H3FYW6_ZYMMA</name>
<dbReference type="Gene3D" id="3.90.550.10">
    <property type="entry name" value="Spore Coat Polysaccharide Biosynthesis Protein SpsA, Chain A"/>
    <property type="match status" value="1"/>
</dbReference>
<dbReference type="InterPro" id="IPR017853">
    <property type="entry name" value="GH"/>
</dbReference>
<evidence type="ECO:0000259" key="10">
    <source>
        <dbReference type="PROSITE" id="PS51910"/>
    </source>
</evidence>
<dbReference type="AlphaFoldDB" id="A0A0H3FYW6"/>
<dbReference type="GO" id="GO:0016757">
    <property type="term" value="F:glycosyltransferase activity"/>
    <property type="evidence" value="ECO:0007669"/>
    <property type="project" value="UniProtKB-KW"/>
</dbReference>
<dbReference type="Pfam" id="PF01522">
    <property type="entry name" value="Polysacc_deac_1"/>
    <property type="match status" value="1"/>
</dbReference>
<reference evidence="11 12" key="1">
    <citation type="journal article" date="2011" name="J. Bacteriol.">
        <title>Genome sequence of the ethanol-producing Zymomonas mobilis subsp. mobilis lectotype strain ATCC 10988.</title>
        <authorList>
            <person name="Pappas K.M."/>
            <person name="Kouvelis V.N."/>
            <person name="Saunders E."/>
            <person name="Brettin T.S."/>
            <person name="Bruce D."/>
            <person name="Detter C."/>
            <person name="Balakireva M."/>
            <person name="Han C.S."/>
            <person name="Savvakis G."/>
            <person name="Kyrpides N.C."/>
            <person name="Typas M.A."/>
        </authorList>
    </citation>
    <scope>NUCLEOTIDE SEQUENCE [LARGE SCALE GENOMIC DNA]</scope>
    <source>
        <strain evidence="12">ATCC 10988 / DSM 424 / CCUG 17860 / LMG 404 / NCIMB 8938 / NRRL B-806 / ZM1</strain>
    </source>
</reference>
<dbReference type="SUPFAM" id="SSF88713">
    <property type="entry name" value="Glycoside hydrolase/deacetylase"/>
    <property type="match status" value="1"/>
</dbReference>
<keyword evidence="5" id="KW-0328">Glycosyltransferase</keyword>
<dbReference type="EMBL" id="CP002850">
    <property type="protein sequence ID" value="AEH63000.1"/>
    <property type="molecule type" value="Genomic_DNA"/>
</dbReference>
<dbReference type="CDD" id="cd06423">
    <property type="entry name" value="CESA_like"/>
    <property type="match status" value="1"/>
</dbReference>
<proteinExistence type="inferred from homology"/>
<gene>
    <name evidence="11" type="ordered locus">Zmob_1170</name>
</gene>
<dbReference type="SUPFAM" id="SSF51445">
    <property type="entry name" value="(Trans)glycosidases"/>
    <property type="match status" value="1"/>
</dbReference>
<dbReference type="InterPro" id="IPR001173">
    <property type="entry name" value="Glyco_trans_2-like"/>
</dbReference>
<dbReference type="GO" id="GO:0016810">
    <property type="term" value="F:hydrolase activity, acting on carbon-nitrogen (but not peptide) bonds"/>
    <property type="evidence" value="ECO:0007669"/>
    <property type="project" value="InterPro"/>
</dbReference>
<evidence type="ECO:0000256" key="3">
    <source>
        <dbReference type="ARBA" id="ARBA00010973"/>
    </source>
</evidence>
<dbReference type="Gene3D" id="3.20.20.80">
    <property type="entry name" value="Glycosidases"/>
    <property type="match status" value="1"/>
</dbReference>
<evidence type="ECO:0000256" key="5">
    <source>
        <dbReference type="ARBA" id="ARBA00022676"/>
    </source>
</evidence>
<dbReference type="InterPro" id="IPR011583">
    <property type="entry name" value="Chitinase_II/V-like_cat"/>
</dbReference>
<evidence type="ECO:0000259" key="9">
    <source>
        <dbReference type="PROSITE" id="PS51677"/>
    </source>
</evidence>
<dbReference type="PROSITE" id="PS51910">
    <property type="entry name" value="GH18_2"/>
    <property type="match status" value="1"/>
</dbReference>
<dbReference type="Gene3D" id="3.20.20.370">
    <property type="entry name" value="Glycoside hydrolase/deacetylase"/>
    <property type="match status" value="1"/>
</dbReference>
<keyword evidence="8" id="KW-0472">Membrane</keyword>
<feature type="domain" description="NodB homology" evidence="9">
    <location>
        <begin position="477"/>
        <end position="670"/>
    </location>
</feature>
<dbReference type="RefSeq" id="WP_014500904.1">
    <property type="nucleotide sequence ID" value="NC_017262.1"/>
</dbReference>
<dbReference type="KEGG" id="zmm:Zmob_1170"/>
<dbReference type="eggNOG" id="COG3858">
    <property type="taxonomic scope" value="Bacteria"/>
</dbReference>
<evidence type="ECO:0000256" key="7">
    <source>
        <dbReference type="ARBA" id="ARBA00032976"/>
    </source>
</evidence>
<dbReference type="GO" id="GO:0005975">
    <property type="term" value="P:carbohydrate metabolic process"/>
    <property type="evidence" value="ECO:0007669"/>
    <property type="project" value="InterPro"/>
</dbReference>
<dbReference type="InterPro" id="IPR029044">
    <property type="entry name" value="Nucleotide-diphossugar_trans"/>
</dbReference>
<evidence type="ECO:0000313" key="11">
    <source>
        <dbReference type="EMBL" id="AEH63000.1"/>
    </source>
</evidence>
<evidence type="ECO:0000256" key="2">
    <source>
        <dbReference type="ARBA" id="ARBA00006739"/>
    </source>
</evidence>
<dbReference type="InterPro" id="IPR002509">
    <property type="entry name" value="NODB_dom"/>
</dbReference>
<evidence type="ECO:0000256" key="6">
    <source>
        <dbReference type="ARBA" id="ARBA00022679"/>
    </source>
</evidence>